<dbReference type="AlphaFoldDB" id="A0A9E8S865"/>
<dbReference type="RefSeq" id="WP_267780991.1">
    <property type="nucleotide sequence ID" value="NZ_CP113089.1"/>
</dbReference>
<dbReference type="NCBIfam" id="TIGR00152">
    <property type="entry name" value="dephospho-CoA kinase"/>
    <property type="match status" value="1"/>
</dbReference>
<evidence type="ECO:0000313" key="11">
    <source>
        <dbReference type="Proteomes" id="UP001164706"/>
    </source>
</evidence>
<comment type="function">
    <text evidence="8">Catalyzes the phosphorylation of the 3'-hydroxyl group of dephosphocoenzyme A to form coenzyme A.</text>
</comment>
<dbReference type="Gene3D" id="3.40.50.300">
    <property type="entry name" value="P-loop containing nucleotide triphosphate hydrolases"/>
    <property type="match status" value="1"/>
</dbReference>
<keyword evidence="7 8" id="KW-0173">Coenzyme A biosynthesis</keyword>
<keyword evidence="4 8" id="KW-0547">Nucleotide-binding</keyword>
<dbReference type="InterPro" id="IPR027417">
    <property type="entry name" value="P-loop_NTPase"/>
</dbReference>
<comment type="catalytic activity">
    <reaction evidence="8">
        <text>3'-dephospho-CoA + ATP = ADP + CoA + H(+)</text>
        <dbReference type="Rhea" id="RHEA:18245"/>
        <dbReference type="ChEBI" id="CHEBI:15378"/>
        <dbReference type="ChEBI" id="CHEBI:30616"/>
        <dbReference type="ChEBI" id="CHEBI:57287"/>
        <dbReference type="ChEBI" id="CHEBI:57328"/>
        <dbReference type="ChEBI" id="CHEBI:456216"/>
        <dbReference type="EC" id="2.7.1.24"/>
    </reaction>
</comment>
<evidence type="ECO:0000256" key="2">
    <source>
        <dbReference type="ARBA" id="ARBA00022490"/>
    </source>
</evidence>
<evidence type="ECO:0000313" key="10">
    <source>
        <dbReference type="EMBL" id="WAB81230.1"/>
    </source>
</evidence>
<dbReference type="GO" id="GO:0015937">
    <property type="term" value="P:coenzyme A biosynthetic process"/>
    <property type="evidence" value="ECO:0007669"/>
    <property type="project" value="UniProtKB-UniRule"/>
</dbReference>
<keyword evidence="5 8" id="KW-0418">Kinase</keyword>
<dbReference type="EC" id="2.7.1.24" evidence="8 9"/>
<dbReference type="FunFam" id="3.40.50.300:FF:000991">
    <property type="entry name" value="Dephospho-CoA kinase"/>
    <property type="match status" value="1"/>
</dbReference>
<feature type="binding site" evidence="8">
    <location>
        <begin position="11"/>
        <end position="16"/>
    </location>
    <ligand>
        <name>ATP</name>
        <dbReference type="ChEBI" id="CHEBI:30616"/>
    </ligand>
</feature>
<evidence type="ECO:0000256" key="6">
    <source>
        <dbReference type="ARBA" id="ARBA00022840"/>
    </source>
</evidence>
<organism evidence="10 11">
    <name type="scientific">Microcella daejeonensis</name>
    <dbReference type="NCBI Taxonomy" id="2994971"/>
    <lineage>
        <taxon>Bacteria</taxon>
        <taxon>Bacillati</taxon>
        <taxon>Actinomycetota</taxon>
        <taxon>Actinomycetes</taxon>
        <taxon>Micrococcales</taxon>
        <taxon>Microbacteriaceae</taxon>
        <taxon>Microcella</taxon>
    </lineage>
</organism>
<dbReference type="KEGG" id="mdb:OVN18_11930"/>
<dbReference type="NCBIfam" id="NF002879">
    <property type="entry name" value="PRK03333.1"/>
    <property type="match status" value="1"/>
</dbReference>
<dbReference type="PANTHER" id="PTHR10695">
    <property type="entry name" value="DEPHOSPHO-COA KINASE-RELATED"/>
    <property type="match status" value="1"/>
</dbReference>
<protein>
    <recommendedName>
        <fullName evidence="8 9">Dephospho-CoA kinase</fullName>
        <ecNumber evidence="8 9">2.7.1.24</ecNumber>
    </recommendedName>
    <alternativeName>
        <fullName evidence="8">Dephosphocoenzyme A kinase</fullName>
    </alternativeName>
</protein>
<gene>
    <name evidence="8 10" type="primary">coaE</name>
    <name evidence="10" type="ORF">OVN18_11930</name>
</gene>
<keyword evidence="11" id="KW-1185">Reference proteome</keyword>
<dbReference type="SUPFAM" id="SSF52540">
    <property type="entry name" value="P-loop containing nucleoside triphosphate hydrolases"/>
    <property type="match status" value="1"/>
</dbReference>
<name>A0A9E8S865_9MICO</name>
<proteinExistence type="inferred from homology"/>
<dbReference type="PANTHER" id="PTHR10695:SF46">
    <property type="entry name" value="BIFUNCTIONAL COENZYME A SYNTHASE-RELATED"/>
    <property type="match status" value="1"/>
</dbReference>
<dbReference type="GO" id="GO:0004140">
    <property type="term" value="F:dephospho-CoA kinase activity"/>
    <property type="evidence" value="ECO:0007669"/>
    <property type="project" value="UniProtKB-UniRule"/>
</dbReference>
<dbReference type="EMBL" id="CP113089">
    <property type="protein sequence ID" value="WAB81230.1"/>
    <property type="molecule type" value="Genomic_DNA"/>
</dbReference>
<comment type="pathway">
    <text evidence="8">Cofactor biosynthesis; coenzyme A biosynthesis; CoA from (R)-pantothenate: step 5/5.</text>
</comment>
<dbReference type="PROSITE" id="PS51219">
    <property type="entry name" value="DPCK"/>
    <property type="match status" value="1"/>
</dbReference>
<dbReference type="GO" id="GO:0005737">
    <property type="term" value="C:cytoplasm"/>
    <property type="evidence" value="ECO:0007669"/>
    <property type="project" value="UniProtKB-SubCell"/>
</dbReference>
<keyword evidence="3 8" id="KW-0808">Transferase</keyword>
<dbReference type="GO" id="GO:0005524">
    <property type="term" value="F:ATP binding"/>
    <property type="evidence" value="ECO:0007669"/>
    <property type="project" value="UniProtKB-UniRule"/>
</dbReference>
<evidence type="ECO:0000256" key="3">
    <source>
        <dbReference type="ARBA" id="ARBA00022679"/>
    </source>
</evidence>
<comment type="similarity">
    <text evidence="1 8">Belongs to the CoaE family.</text>
</comment>
<dbReference type="InterPro" id="IPR001977">
    <property type="entry name" value="Depp_CoAkinase"/>
</dbReference>
<evidence type="ECO:0000256" key="1">
    <source>
        <dbReference type="ARBA" id="ARBA00009018"/>
    </source>
</evidence>
<evidence type="ECO:0000256" key="8">
    <source>
        <dbReference type="HAMAP-Rule" id="MF_00376"/>
    </source>
</evidence>
<comment type="subcellular location">
    <subcellularLocation>
        <location evidence="8">Cytoplasm</location>
    </subcellularLocation>
</comment>
<dbReference type="Proteomes" id="UP001164706">
    <property type="component" value="Chromosome"/>
</dbReference>
<keyword evidence="6 8" id="KW-0067">ATP-binding</keyword>
<evidence type="ECO:0000256" key="7">
    <source>
        <dbReference type="ARBA" id="ARBA00022993"/>
    </source>
</evidence>
<dbReference type="HAMAP" id="MF_00376">
    <property type="entry name" value="Dephospho_CoA_kinase"/>
    <property type="match status" value="1"/>
</dbReference>
<evidence type="ECO:0000256" key="9">
    <source>
        <dbReference type="NCBIfam" id="TIGR00152"/>
    </source>
</evidence>
<keyword evidence="2 8" id="KW-0963">Cytoplasm</keyword>
<reference evidence="10" key="1">
    <citation type="submission" date="2022-11" db="EMBL/GenBank/DDBJ databases">
        <title>Description of Microcella daejonensis nov. sp, isolated from riverside soil.</title>
        <authorList>
            <person name="Molina K.M."/>
            <person name="Kim S.B."/>
        </authorList>
    </citation>
    <scope>NUCLEOTIDE SEQUENCE</scope>
    <source>
        <strain evidence="10">MMS21-STM12</strain>
    </source>
</reference>
<accession>A0A9E8S865</accession>
<evidence type="ECO:0000256" key="5">
    <source>
        <dbReference type="ARBA" id="ARBA00022777"/>
    </source>
</evidence>
<dbReference type="CDD" id="cd02022">
    <property type="entry name" value="DPCK"/>
    <property type="match status" value="1"/>
</dbReference>
<sequence>MNVIGLTGGIAAGKSAVAARFAELGARIIDADALAREVVEPGTPALAAIVERFGPGVLDATGALDRAALGAIIFGDDAQRLALNAIVHPAVREAYARRVAAIEAEDPAAVTIYDVPLLAEARAASEFSAVIVVDAPAATRIERLVTLRGMERPAAEARVAAQIPDAERRAMADHVIDASGSLERTLEQVDALWESILAERAAGIPSA</sequence>
<evidence type="ECO:0000256" key="4">
    <source>
        <dbReference type="ARBA" id="ARBA00022741"/>
    </source>
</evidence>
<dbReference type="Pfam" id="PF01121">
    <property type="entry name" value="CoaE"/>
    <property type="match status" value="1"/>
</dbReference>